<feature type="region of interest" description="Disordered" evidence="1">
    <location>
        <begin position="41"/>
        <end position="78"/>
    </location>
</feature>
<feature type="non-terminal residue" evidence="2">
    <location>
        <position position="1"/>
    </location>
</feature>
<name>A0A8S4QVH3_9NEOP</name>
<feature type="compositionally biased region" description="Basic and acidic residues" evidence="1">
    <location>
        <begin position="48"/>
        <end position="71"/>
    </location>
</feature>
<dbReference type="Proteomes" id="UP000838756">
    <property type="component" value="Unassembled WGS sequence"/>
</dbReference>
<evidence type="ECO:0000313" key="2">
    <source>
        <dbReference type="EMBL" id="CAH2218232.1"/>
    </source>
</evidence>
<reference evidence="2" key="1">
    <citation type="submission" date="2022-03" db="EMBL/GenBank/DDBJ databases">
        <authorList>
            <person name="Lindestad O."/>
        </authorList>
    </citation>
    <scope>NUCLEOTIDE SEQUENCE</scope>
</reference>
<sequence>HATVSERSVLRALLARSLYKNKRYSLLAVTQTNGLTCEQRARLTPHGNGKEGRNEMKIRNEEISRRTRVTDKASQSQQEETIEVGVPRFWNGDLAPVYATLVDPPRGGQMTSNKSHPGSVTLKSIYRQRFEIGKKVTQWVTGIPTHLLAPDSNICGLARQS</sequence>
<comment type="caution">
    <text evidence="2">The sequence shown here is derived from an EMBL/GenBank/DDBJ whole genome shotgun (WGS) entry which is preliminary data.</text>
</comment>
<gene>
    <name evidence="2" type="primary">jg24605</name>
    <name evidence="2" type="ORF">PAEG_LOCUS6079</name>
</gene>
<accession>A0A8S4QVH3</accession>
<keyword evidence="3" id="KW-1185">Reference proteome</keyword>
<evidence type="ECO:0000256" key="1">
    <source>
        <dbReference type="SAM" id="MobiDB-lite"/>
    </source>
</evidence>
<organism evidence="2 3">
    <name type="scientific">Pararge aegeria aegeria</name>
    <dbReference type="NCBI Taxonomy" id="348720"/>
    <lineage>
        <taxon>Eukaryota</taxon>
        <taxon>Metazoa</taxon>
        <taxon>Ecdysozoa</taxon>
        <taxon>Arthropoda</taxon>
        <taxon>Hexapoda</taxon>
        <taxon>Insecta</taxon>
        <taxon>Pterygota</taxon>
        <taxon>Neoptera</taxon>
        <taxon>Endopterygota</taxon>
        <taxon>Lepidoptera</taxon>
        <taxon>Glossata</taxon>
        <taxon>Ditrysia</taxon>
        <taxon>Papilionoidea</taxon>
        <taxon>Nymphalidae</taxon>
        <taxon>Satyrinae</taxon>
        <taxon>Satyrini</taxon>
        <taxon>Parargina</taxon>
        <taxon>Pararge</taxon>
    </lineage>
</organism>
<proteinExistence type="predicted"/>
<dbReference type="AlphaFoldDB" id="A0A8S4QVH3"/>
<dbReference type="EMBL" id="CAKXAJ010019268">
    <property type="protein sequence ID" value="CAH2218232.1"/>
    <property type="molecule type" value="Genomic_DNA"/>
</dbReference>
<protein>
    <submittedName>
        <fullName evidence="2">Jg24605 protein</fullName>
    </submittedName>
</protein>
<evidence type="ECO:0000313" key="3">
    <source>
        <dbReference type="Proteomes" id="UP000838756"/>
    </source>
</evidence>